<evidence type="ECO:0000256" key="5">
    <source>
        <dbReference type="ARBA" id="ARBA00022982"/>
    </source>
</evidence>
<keyword evidence="5" id="KW-0249">Electron transport</keyword>
<dbReference type="NCBIfam" id="NF033683">
    <property type="entry name" value="di_4Fe-4S_YfhL"/>
    <property type="match status" value="1"/>
</dbReference>
<comment type="cofactor">
    <cofactor evidence="1">
        <name>[4Fe-4S] cluster</name>
        <dbReference type="ChEBI" id="CHEBI:49883"/>
    </cofactor>
</comment>
<dbReference type="InterPro" id="IPR017896">
    <property type="entry name" value="4Fe4S_Fe-S-bd"/>
</dbReference>
<dbReference type="AlphaFoldDB" id="A0A2L0F8V6"/>
<dbReference type="InterPro" id="IPR050157">
    <property type="entry name" value="PSI_iron-sulfur_center"/>
</dbReference>
<evidence type="ECO:0000259" key="8">
    <source>
        <dbReference type="PROSITE" id="PS51379"/>
    </source>
</evidence>
<evidence type="ECO:0000256" key="6">
    <source>
        <dbReference type="ARBA" id="ARBA00023004"/>
    </source>
</evidence>
<keyword evidence="3" id="KW-0004">4Fe-4S</keyword>
<feature type="domain" description="4Fe-4S ferredoxin-type" evidence="8">
    <location>
        <begin position="10"/>
        <end position="38"/>
    </location>
</feature>
<dbReference type="GO" id="GO:0051539">
    <property type="term" value="F:4 iron, 4 sulfur cluster binding"/>
    <property type="evidence" value="ECO:0007669"/>
    <property type="project" value="UniProtKB-KW"/>
</dbReference>
<dbReference type="GO" id="GO:0005737">
    <property type="term" value="C:cytoplasm"/>
    <property type="evidence" value="ECO:0007669"/>
    <property type="project" value="TreeGrafter"/>
</dbReference>
<dbReference type="Proteomes" id="UP000238348">
    <property type="component" value="Chromosome"/>
</dbReference>
<gene>
    <name evidence="9" type="primary">porD</name>
    <name evidence="9" type="ORF">SOCE26_094730</name>
</gene>
<organism evidence="9 10">
    <name type="scientific">Sorangium cellulosum</name>
    <name type="common">Polyangium cellulosum</name>
    <dbReference type="NCBI Taxonomy" id="56"/>
    <lineage>
        <taxon>Bacteria</taxon>
        <taxon>Pseudomonadati</taxon>
        <taxon>Myxococcota</taxon>
        <taxon>Polyangia</taxon>
        <taxon>Polyangiales</taxon>
        <taxon>Polyangiaceae</taxon>
        <taxon>Sorangium</taxon>
    </lineage>
</organism>
<name>A0A2L0F8V6_SORCE</name>
<dbReference type="InterPro" id="IPR047927">
    <property type="entry name" value="YfhL-like"/>
</dbReference>
<dbReference type="Gene3D" id="3.30.70.20">
    <property type="match status" value="1"/>
</dbReference>
<dbReference type="PANTHER" id="PTHR24960">
    <property type="entry name" value="PHOTOSYSTEM I IRON-SULFUR CENTER-RELATED"/>
    <property type="match status" value="1"/>
</dbReference>
<evidence type="ECO:0000256" key="7">
    <source>
        <dbReference type="ARBA" id="ARBA00023014"/>
    </source>
</evidence>
<protein>
    <submittedName>
        <fullName evidence="9">Ferredoxin</fullName>
    </submittedName>
</protein>
<keyword evidence="7" id="KW-0411">Iron-sulfur</keyword>
<evidence type="ECO:0000313" key="10">
    <source>
        <dbReference type="Proteomes" id="UP000238348"/>
    </source>
</evidence>
<proteinExistence type="predicted"/>
<sequence>MTPENEAKAMATYITEDCINCGACEPECPNEAISEGDEIYVIDPELCTECVGFYDHEACQAVCPVECCLPNPQIVETEETLIARALKLHPDDADLQKRAAANNYPSRFRK</sequence>
<dbReference type="Pfam" id="PF00037">
    <property type="entry name" value="Fer4"/>
    <property type="match status" value="1"/>
</dbReference>
<evidence type="ECO:0000256" key="1">
    <source>
        <dbReference type="ARBA" id="ARBA00001966"/>
    </source>
</evidence>
<dbReference type="EMBL" id="CP012673">
    <property type="protein sequence ID" value="AUX47947.1"/>
    <property type="molecule type" value="Genomic_DNA"/>
</dbReference>
<dbReference type="FunFam" id="3.30.70.20:FF:000045">
    <property type="entry name" value="Ferredoxin, 4Fe-4S"/>
    <property type="match status" value="1"/>
</dbReference>
<accession>A0A2L0F8V6</accession>
<evidence type="ECO:0000313" key="9">
    <source>
        <dbReference type="EMBL" id="AUX47947.1"/>
    </source>
</evidence>
<keyword evidence="2" id="KW-0813">Transport</keyword>
<evidence type="ECO:0000256" key="2">
    <source>
        <dbReference type="ARBA" id="ARBA00022448"/>
    </source>
</evidence>
<evidence type="ECO:0000256" key="3">
    <source>
        <dbReference type="ARBA" id="ARBA00022485"/>
    </source>
</evidence>
<evidence type="ECO:0000256" key="4">
    <source>
        <dbReference type="ARBA" id="ARBA00022723"/>
    </source>
</evidence>
<keyword evidence="6" id="KW-0408">Iron</keyword>
<dbReference type="InterPro" id="IPR017900">
    <property type="entry name" value="4Fe4S_Fe_S_CS"/>
</dbReference>
<keyword evidence="4" id="KW-0479">Metal-binding</keyword>
<reference evidence="9 10" key="1">
    <citation type="submission" date="2015-09" db="EMBL/GenBank/DDBJ databases">
        <title>Sorangium comparison.</title>
        <authorList>
            <person name="Zaburannyi N."/>
            <person name="Bunk B."/>
            <person name="Overmann J."/>
            <person name="Mueller R."/>
        </authorList>
    </citation>
    <scope>NUCLEOTIDE SEQUENCE [LARGE SCALE GENOMIC DNA]</scope>
    <source>
        <strain evidence="9 10">So ce26</strain>
    </source>
</reference>
<dbReference type="PANTHER" id="PTHR24960:SF79">
    <property type="entry name" value="PHOTOSYSTEM I IRON-SULFUR CENTER"/>
    <property type="match status" value="1"/>
</dbReference>
<dbReference type="SUPFAM" id="SSF54862">
    <property type="entry name" value="4Fe-4S ferredoxins"/>
    <property type="match status" value="1"/>
</dbReference>
<dbReference type="PROSITE" id="PS51379">
    <property type="entry name" value="4FE4S_FER_2"/>
    <property type="match status" value="1"/>
</dbReference>
<dbReference type="PROSITE" id="PS00198">
    <property type="entry name" value="4FE4S_FER_1"/>
    <property type="match status" value="1"/>
</dbReference>
<dbReference type="GO" id="GO:0046872">
    <property type="term" value="F:metal ion binding"/>
    <property type="evidence" value="ECO:0007669"/>
    <property type="project" value="UniProtKB-KW"/>
</dbReference>